<evidence type="ECO:0000313" key="7">
    <source>
        <dbReference type="Proteomes" id="UP001257948"/>
    </source>
</evidence>
<proteinExistence type="predicted"/>
<organism evidence="6 7">
    <name type="scientific">Streptomyces justiciae</name>
    <dbReference type="NCBI Taxonomy" id="2780140"/>
    <lineage>
        <taxon>Bacteria</taxon>
        <taxon>Bacillati</taxon>
        <taxon>Actinomycetota</taxon>
        <taxon>Actinomycetes</taxon>
        <taxon>Kitasatosporales</taxon>
        <taxon>Streptomycetaceae</taxon>
        <taxon>Streptomyces</taxon>
    </lineage>
</organism>
<accession>A0ABU3M7J7</accession>
<comment type="caution">
    <text evidence="6">The sequence shown here is derived from an EMBL/GenBank/DDBJ whole genome shotgun (WGS) entry which is preliminary data.</text>
</comment>
<evidence type="ECO:0000256" key="4">
    <source>
        <dbReference type="ARBA" id="ARBA00022840"/>
    </source>
</evidence>
<keyword evidence="3" id="KW-0547">Nucleotide-binding</keyword>
<keyword evidence="5" id="KW-0046">Antibiotic resistance</keyword>
<evidence type="ECO:0000256" key="2">
    <source>
        <dbReference type="ARBA" id="ARBA00022448"/>
    </source>
</evidence>
<dbReference type="PANTHER" id="PTHR42711">
    <property type="entry name" value="ABC TRANSPORTER ATP-BINDING PROTEIN"/>
    <property type="match status" value="1"/>
</dbReference>
<dbReference type="Gene3D" id="3.40.50.300">
    <property type="entry name" value="P-loop containing nucleotide triphosphate hydrolases"/>
    <property type="match status" value="1"/>
</dbReference>
<dbReference type="EMBL" id="JAVTLL010000052">
    <property type="protein sequence ID" value="MDT7847501.1"/>
    <property type="molecule type" value="Genomic_DNA"/>
</dbReference>
<dbReference type="Proteomes" id="UP001257948">
    <property type="component" value="Unassembled WGS sequence"/>
</dbReference>
<feature type="non-terminal residue" evidence="6">
    <location>
        <position position="1"/>
    </location>
</feature>
<dbReference type="InterPro" id="IPR027417">
    <property type="entry name" value="P-loop_NTPase"/>
</dbReference>
<protein>
    <submittedName>
        <fullName evidence="6">ABC transporter</fullName>
    </submittedName>
</protein>
<keyword evidence="4" id="KW-0067">ATP-binding</keyword>
<evidence type="ECO:0000256" key="5">
    <source>
        <dbReference type="ARBA" id="ARBA00023251"/>
    </source>
</evidence>
<gene>
    <name evidence="6" type="ORF">RQC66_42995</name>
</gene>
<evidence type="ECO:0000256" key="3">
    <source>
        <dbReference type="ARBA" id="ARBA00022741"/>
    </source>
</evidence>
<evidence type="ECO:0000256" key="1">
    <source>
        <dbReference type="ARBA" id="ARBA00004202"/>
    </source>
</evidence>
<reference evidence="7" key="1">
    <citation type="submission" date="2023-07" db="EMBL/GenBank/DDBJ databases">
        <title>Draft genome sequence of the endophytic actinobacterium Streptomyces justiciae WPN32, a potential antibiotic producer.</title>
        <authorList>
            <person name="Yasawong M."/>
            <person name="Pana W."/>
            <person name="Ganta P."/>
            <person name="Santapan N."/>
            <person name="Songngamsuk T."/>
            <person name="Phatcharaharikarn M."/>
            <person name="Kerdtoob S."/>
            <person name="Nantapong N."/>
        </authorList>
    </citation>
    <scope>NUCLEOTIDE SEQUENCE [LARGE SCALE GENOMIC DNA]</scope>
    <source>
        <strain evidence="7">WPN32</strain>
    </source>
</reference>
<dbReference type="PANTHER" id="PTHR42711:SF19">
    <property type="entry name" value="DOXORUBICIN RESISTANCE ATP-BINDING PROTEIN DRRA"/>
    <property type="match status" value="1"/>
</dbReference>
<keyword evidence="2" id="KW-0813">Transport</keyword>
<dbReference type="SUPFAM" id="SSF52540">
    <property type="entry name" value="P-loop containing nucleoside triphosphate hydrolases"/>
    <property type="match status" value="1"/>
</dbReference>
<comment type="subcellular location">
    <subcellularLocation>
        <location evidence="1">Cell membrane</location>
        <topology evidence="1">Peripheral membrane protein</topology>
    </subcellularLocation>
</comment>
<evidence type="ECO:0000313" key="6">
    <source>
        <dbReference type="EMBL" id="MDT7847501.1"/>
    </source>
</evidence>
<name>A0ABU3M7J7_9ACTN</name>
<keyword evidence="7" id="KW-1185">Reference proteome</keyword>
<dbReference type="InterPro" id="IPR050763">
    <property type="entry name" value="ABC_transporter_ATP-binding"/>
</dbReference>
<sequence length="152" mass="16507">RSRHNMWGIIRELVTGGVTVFLTTQYLEEADELADRIAVLNGGKIVAEGTAEELKRLIPGGHIRLRFTHPAAYQSAASALGDVTRDDEALALRVASDGSQRELRSVLDLLDEAGVEAEELTVHTPDLDDVFFALTDSANVPSQPSPSKETVR</sequence>